<sequence length="252" mass="28382">MATTSELGARLFRDDYRVASANKVEHMLRRIAEQREPLRVSAPGSGEEFTSMLLHVDRAGGSLVVDELNPDRGNALLDGGGPMHVLSRCDGVWAGFVSRKLEALPWEGYGALRIAYPDALYHLQRRSFFRVLVSASDVGEVELQRRGARALFGQCHDLSATGMRVQFRAPTDYALSEGELLLLVRFTLNGFELSAEAQVRFVNAPRSSRLRDAPRTLGLRFINMHSAFEQRIQAYVQRRDRELLRDTGKMFE</sequence>
<gene>
    <name evidence="5" type="primary">ycgR_8</name>
    <name evidence="5" type="ORF">GALL_277390</name>
</gene>
<feature type="domain" description="Type III secretion system flagellar brake protein YcgR PilZN" evidence="4">
    <location>
        <begin position="16"/>
        <end position="122"/>
    </location>
</feature>
<keyword evidence="5" id="KW-0966">Cell projection</keyword>
<dbReference type="InterPro" id="IPR012349">
    <property type="entry name" value="Split_barrel_FMN-bd"/>
</dbReference>
<organism evidence="5">
    <name type="scientific">mine drainage metagenome</name>
    <dbReference type="NCBI Taxonomy" id="410659"/>
    <lineage>
        <taxon>unclassified sequences</taxon>
        <taxon>metagenomes</taxon>
        <taxon>ecological metagenomes</taxon>
    </lineage>
</organism>
<evidence type="ECO:0000259" key="3">
    <source>
        <dbReference type="Pfam" id="PF07238"/>
    </source>
</evidence>
<feature type="domain" description="PilZ" evidence="3">
    <location>
        <begin position="124"/>
        <end position="237"/>
    </location>
</feature>
<dbReference type="Gene3D" id="2.30.110.10">
    <property type="entry name" value="Electron Transport, Fmn-binding Protein, Chain A"/>
    <property type="match status" value="1"/>
</dbReference>
<dbReference type="InterPro" id="IPR009875">
    <property type="entry name" value="PilZ_domain"/>
</dbReference>
<dbReference type="Pfam" id="PF07238">
    <property type="entry name" value="PilZ"/>
    <property type="match status" value="1"/>
</dbReference>
<protein>
    <submittedName>
        <fullName evidence="5">Flagellar brake protein YcgR</fullName>
    </submittedName>
</protein>
<dbReference type="SUPFAM" id="SSF141371">
    <property type="entry name" value="PilZ domain-like"/>
    <property type="match status" value="1"/>
</dbReference>
<evidence type="ECO:0000256" key="2">
    <source>
        <dbReference type="ARBA" id="ARBA00023143"/>
    </source>
</evidence>
<keyword evidence="1" id="KW-0547">Nucleotide-binding</keyword>
<name>A0A1J5RLE1_9ZZZZ</name>
<keyword evidence="2" id="KW-0975">Bacterial flagellum</keyword>
<evidence type="ECO:0000256" key="1">
    <source>
        <dbReference type="ARBA" id="ARBA00022741"/>
    </source>
</evidence>
<dbReference type="AlphaFoldDB" id="A0A1J5RLE1"/>
<keyword evidence="5" id="KW-0282">Flagellum</keyword>
<dbReference type="EMBL" id="MLJW01000295">
    <property type="protein sequence ID" value="OIQ90347.1"/>
    <property type="molecule type" value="Genomic_DNA"/>
</dbReference>
<reference evidence="5" key="1">
    <citation type="submission" date="2016-10" db="EMBL/GenBank/DDBJ databases">
        <title>Sequence of Gallionella enrichment culture.</title>
        <authorList>
            <person name="Poehlein A."/>
            <person name="Muehling M."/>
            <person name="Daniel R."/>
        </authorList>
    </citation>
    <scope>NUCLEOTIDE SEQUENCE</scope>
</reference>
<evidence type="ECO:0000259" key="4">
    <source>
        <dbReference type="Pfam" id="PF07317"/>
    </source>
</evidence>
<proteinExistence type="predicted"/>
<evidence type="ECO:0000313" key="5">
    <source>
        <dbReference type="EMBL" id="OIQ90347.1"/>
    </source>
</evidence>
<dbReference type="InterPro" id="IPR009926">
    <property type="entry name" value="T3SS_YcgR_PilZN"/>
</dbReference>
<accession>A0A1J5RLE1</accession>
<dbReference type="Pfam" id="PF07317">
    <property type="entry name" value="PilZN"/>
    <property type="match status" value="1"/>
</dbReference>
<dbReference type="GO" id="GO:0035438">
    <property type="term" value="F:cyclic-di-GMP binding"/>
    <property type="evidence" value="ECO:0007669"/>
    <property type="project" value="InterPro"/>
</dbReference>
<comment type="caution">
    <text evidence="5">The sequence shown here is derived from an EMBL/GenBank/DDBJ whole genome shotgun (WGS) entry which is preliminary data.</text>
</comment>
<keyword evidence="5" id="KW-0969">Cilium</keyword>
<dbReference type="Gene3D" id="2.40.10.220">
    <property type="entry name" value="predicted glycosyltransferase like domains"/>
    <property type="match status" value="1"/>
</dbReference>